<feature type="domain" description="NAD(P)-binding" evidence="1">
    <location>
        <begin position="7"/>
        <end position="193"/>
    </location>
</feature>
<gene>
    <name evidence="2" type="ORF">BKA12_002267</name>
</gene>
<sequence>MKVTIFGGHGKVALLAAPLLVQAGHEVQSIIRNPDHAEEVNATGASAVVLDIEQATTPELAEILEGQDAVVWSAGAGGGDPERTYAVDRDAAIRSMNAAMDAKVSRYVMVSFSRASTDFLVNQDDPFYPYMVAKIAADDHLRASELDWTVLGPGALTLDEPTGRVEPDYTEASGSQSSRANVALSIVEALNEPKTIGHTLNYRDGELPIREWFSALTAE</sequence>
<dbReference type="InterPro" id="IPR016040">
    <property type="entry name" value="NAD(P)-bd_dom"/>
</dbReference>
<reference evidence="2 3" key="1">
    <citation type="submission" date="2020-08" db="EMBL/GenBank/DDBJ databases">
        <title>Sequencing the genomes of 1000 actinobacteria strains.</title>
        <authorList>
            <person name="Klenk H.-P."/>
        </authorList>
    </citation>
    <scope>NUCLEOTIDE SEQUENCE [LARGE SCALE GENOMIC DNA]</scope>
    <source>
        <strain evidence="2 3">DSM 23694</strain>
    </source>
</reference>
<evidence type="ECO:0000313" key="2">
    <source>
        <dbReference type="EMBL" id="MBB5599187.1"/>
    </source>
</evidence>
<dbReference type="CDD" id="cd05243">
    <property type="entry name" value="SDR_a5"/>
    <property type="match status" value="1"/>
</dbReference>
<evidence type="ECO:0000313" key="3">
    <source>
        <dbReference type="Proteomes" id="UP000523863"/>
    </source>
</evidence>
<evidence type="ECO:0000259" key="1">
    <source>
        <dbReference type="Pfam" id="PF13460"/>
    </source>
</evidence>
<keyword evidence="3" id="KW-1185">Reference proteome</keyword>
<dbReference type="PANTHER" id="PTHR15020:SF50">
    <property type="entry name" value="UPF0659 PROTEIN YMR090W"/>
    <property type="match status" value="1"/>
</dbReference>
<organism evidence="2 3">
    <name type="scientific">Neomicrococcus lactis</name>
    <dbReference type="NCBI Taxonomy" id="732241"/>
    <lineage>
        <taxon>Bacteria</taxon>
        <taxon>Bacillati</taxon>
        <taxon>Actinomycetota</taxon>
        <taxon>Actinomycetes</taxon>
        <taxon>Micrococcales</taxon>
        <taxon>Micrococcaceae</taxon>
        <taxon>Neomicrococcus</taxon>
    </lineage>
</organism>
<dbReference type="SUPFAM" id="SSF51735">
    <property type="entry name" value="NAD(P)-binding Rossmann-fold domains"/>
    <property type="match status" value="1"/>
</dbReference>
<dbReference type="AlphaFoldDB" id="A0A7W8YD58"/>
<accession>A0A7W8YD58</accession>
<proteinExistence type="predicted"/>
<dbReference type="RefSeq" id="WP_183643941.1">
    <property type="nucleotide sequence ID" value="NZ_JACHBL010000001.1"/>
</dbReference>
<dbReference type="EMBL" id="JACHBL010000001">
    <property type="protein sequence ID" value="MBB5599187.1"/>
    <property type="molecule type" value="Genomic_DNA"/>
</dbReference>
<name>A0A7W8YD58_9MICC</name>
<dbReference type="Proteomes" id="UP000523863">
    <property type="component" value="Unassembled WGS sequence"/>
</dbReference>
<protein>
    <submittedName>
        <fullName evidence="2">Uncharacterized protein YbjT (DUF2867 family)</fullName>
    </submittedName>
</protein>
<dbReference type="InterPro" id="IPR036291">
    <property type="entry name" value="NAD(P)-bd_dom_sf"/>
</dbReference>
<dbReference type="Gene3D" id="3.40.50.720">
    <property type="entry name" value="NAD(P)-binding Rossmann-like Domain"/>
    <property type="match status" value="1"/>
</dbReference>
<dbReference type="PANTHER" id="PTHR15020">
    <property type="entry name" value="FLAVIN REDUCTASE-RELATED"/>
    <property type="match status" value="1"/>
</dbReference>
<comment type="caution">
    <text evidence="2">The sequence shown here is derived from an EMBL/GenBank/DDBJ whole genome shotgun (WGS) entry which is preliminary data.</text>
</comment>
<dbReference type="Pfam" id="PF13460">
    <property type="entry name" value="NAD_binding_10"/>
    <property type="match status" value="1"/>
</dbReference>